<dbReference type="SUPFAM" id="SSF53850">
    <property type="entry name" value="Periplasmic binding protein-like II"/>
    <property type="match status" value="1"/>
</dbReference>
<keyword evidence="2" id="KW-0805">Transcription regulation</keyword>
<dbReference type="SUPFAM" id="SSF46785">
    <property type="entry name" value="Winged helix' DNA-binding domain"/>
    <property type="match status" value="1"/>
</dbReference>
<gene>
    <name evidence="6" type="ORF">AB2B41_11765</name>
</gene>
<dbReference type="PRINTS" id="PR00039">
    <property type="entry name" value="HTHLYSR"/>
</dbReference>
<sequence>MLNFTLKQLRYVEAAGRLRSIAKAAAELSISQSSITAAIDSLETWLDYDLFVRTPAKGIQPTPAGADALELIRNLLDQARQFDAELRSVGGDAAGLVRIACYATAAPAFLPPILRSINRDFPQMSVQVLEGNMEAIATFLDEGKADLAFTYPRVLHAGHDFLPLFQPPPFALISTDDPMSKRKSVTLKELSRKPMVLLDLPLTRDYFVGLFNACDCTPQIAHSTRSAEIARALVSGGFGYTILNIRPQPYQDENARYRAVPISDASEVEWFGIATIANVRRPKIVQTFMDVCAGLQQDGAFDALAVRPQP</sequence>
<evidence type="ECO:0000259" key="5">
    <source>
        <dbReference type="PROSITE" id="PS50931"/>
    </source>
</evidence>
<evidence type="ECO:0000256" key="2">
    <source>
        <dbReference type="ARBA" id="ARBA00023015"/>
    </source>
</evidence>
<protein>
    <submittedName>
        <fullName evidence="6">LysR family transcriptional regulator</fullName>
    </submittedName>
</protein>
<evidence type="ECO:0000256" key="1">
    <source>
        <dbReference type="ARBA" id="ARBA00009437"/>
    </source>
</evidence>
<evidence type="ECO:0000256" key="4">
    <source>
        <dbReference type="ARBA" id="ARBA00023163"/>
    </source>
</evidence>
<dbReference type="RefSeq" id="WP_367877991.1">
    <property type="nucleotide sequence ID" value="NZ_JBFNXX010000007.1"/>
</dbReference>
<dbReference type="InterPro" id="IPR050950">
    <property type="entry name" value="HTH-type_LysR_regulators"/>
</dbReference>
<keyword evidence="4" id="KW-0804">Transcription</keyword>
<keyword evidence="3" id="KW-0238">DNA-binding</keyword>
<comment type="caution">
    <text evidence="6">The sequence shown here is derived from an EMBL/GenBank/DDBJ whole genome shotgun (WGS) entry which is preliminary data.</text>
</comment>
<evidence type="ECO:0000313" key="6">
    <source>
        <dbReference type="EMBL" id="MEW9920288.1"/>
    </source>
</evidence>
<dbReference type="Proteomes" id="UP001556098">
    <property type="component" value="Unassembled WGS sequence"/>
</dbReference>
<proteinExistence type="inferred from homology"/>
<dbReference type="InterPro" id="IPR036388">
    <property type="entry name" value="WH-like_DNA-bd_sf"/>
</dbReference>
<evidence type="ECO:0000256" key="3">
    <source>
        <dbReference type="ARBA" id="ARBA00023125"/>
    </source>
</evidence>
<dbReference type="InterPro" id="IPR000847">
    <property type="entry name" value="LysR_HTH_N"/>
</dbReference>
<reference evidence="6 7" key="1">
    <citation type="submission" date="2024-07" db="EMBL/GenBank/DDBJ databases">
        <title>Marimonas sp.nov., isolated from tidal-flat sediment.</title>
        <authorList>
            <person name="Jayan J.N."/>
            <person name="Lee S.S."/>
        </authorList>
    </citation>
    <scope>NUCLEOTIDE SEQUENCE [LARGE SCALE GENOMIC DNA]</scope>
    <source>
        <strain evidence="6 7">MJW-29</strain>
    </source>
</reference>
<feature type="domain" description="HTH lysR-type" evidence="5">
    <location>
        <begin position="4"/>
        <end position="62"/>
    </location>
</feature>
<name>A0ABV3RMU2_9RHOB</name>
<comment type="similarity">
    <text evidence="1">Belongs to the LysR transcriptional regulatory family.</text>
</comment>
<dbReference type="InterPro" id="IPR005119">
    <property type="entry name" value="LysR_subst-bd"/>
</dbReference>
<dbReference type="Pfam" id="PF03466">
    <property type="entry name" value="LysR_substrate"/>
    <property type="match status" value="1"/>
</dbReference>
<dbReference type="PROSITE" id="PS50931">
    <property type="entry name" value="HTH_LYSR"/>
    <property type="match status" value="1"/>
</dbReference>
<dbReference type="Gene3D" id="1.10.10.10">
    <property type="entry name" value="Winged helix-like DNA-binding domain superfamily/Winged helix DNA-binding domain"/>
    <property type="match status" value="1"/>
</dbReference>
<dbReference type="PANTHER" id="PTHR30419">
    <property type="entry name" value="HTH-TYPE TRANSCRIPTIONAL REGULATOR YBHD"/>
    <property type="match status" value="1"/>
</dbReference>
<evidence type="ECO:0000313" key="7">
    <source>
        <dbReference type="Proteomes" id="UP001556098"/>
    </source>
</evidence>
<organism evidence="6 7">
    <name type="scientific">Sulfitobacter sediminis</name>
    <dbReference type="NCBI Taxonomy" id="3234186"/>
    <lineage>
        <taxon>Bacteria</taxon>
        <taxon>Pseudomonadati</taxon>
        <taxon>Pseudomonadota</taxon>
        <taxon>Alphaproteobacteria</taxon>
        <taxon>Rhodobacterales</taxon>
        <taxon>Roseobacteraceae</taxon>
        <taxon>Sulfitobacter</taxon>
    </lineage>
</organism>
<dbReference type="EMBL" id="JBFNXX010000007">
    <property type="protein sequence ID" value="MEW9920288.1"/>
    <property type="molecule type" value="Genomic_DNA"/>
</dbReference>
<dbReference type="Gene3D" id="3.40.190.10">
    <property type="entry name" value="Periplasmic binding protein-like II"/>
    <property type="match status" value="2"/>
</dbReference>
<keyword evidence="7" id="KW-1185">Reference proteome</keyword>
<accession>A0ABV3RMU2</accession>
<dbReference type="InterPro" id="IPR036390">
    <property type="entry name" value="WH_DNA-bd_sf"/>
</dbReference>
<dbReference type="Pfam" id="PF00126">
    <property type="entry name" value="HTH_1"/>
    <property type="match status" value="1"/>
</dbReference>